<dbReference type="EMBL" id="LGEQ01000080">
    <property type="protein sequence ID" value="KUJ92472.1"/>
    <property type="molecule type" value="Genomic_DNA"/>
</dbReference>
<accession>A0A101DBK3</accession>
<organism evidence="1 4">
    <name type="scientific">Archaeoglobus fulgidus</name>
    <dbReference type="NCBI Taxonomy" id="2234"/>
    <lineage>
        <taxon>Archaea</taxon>
        <taxon>Methanobacteriati</taxon>
        <taxon>Methanobacteriota</taxon>
        <taxon>Archaeoglobi</taxon>
        <taxon>Archaeoglobales</taxon>
        <taxon>Archaeoglobaceae</taxon>
        <taxon>Archaeoglobus</taxon>
    </lineage>
</organism>
<evidence type="ECO:0000313" key="3">
    <source>
        <dbReference type="Proteomes" id="UP000054015"/>
    </source>
</evidence>
<dbReference type="Proteomes" id="UP000054307">
    <property type="component" value="Unassembled WGS sequence"/>
</dbReference>
<comment type="caution">
    <text evidence="1">The sequence shown here is derived from an EMBL/GenBank/DDBJ whole genome shotgun (WGS) entry which is preliminary data.</text>
</comment>
<reference evidence="3 4" key="2">
    <citation type="journal article" date="2015" name="MBio">
        <title>Genome-Resolved Metagenomic Analysis Reveals Roles for Candidate Phyla and Other Microbial Community Members in Biogeochemical Transformations in Oil Reservoirs.</title>
        <authorList>
            <person name="Hu P."/>
            <person name="Tom L."/>
            <person name="Singh A."/>
            <person name="Thomas B.C."/>
            <person name="Baker B.J."/>
            <person name="Piceno Y.M."/>
            <person name="Andersen G.L."/>
            <person name="Banfield J.F."/>
        </authorList>
    </citation>
    <scope>NUCLEOTIDE SEQUENCE [LARGE SCALE GENOMIC DNA]</scope>
</reference>
<evidence type="ECO:0000313" key="4">
    <source>
        <dbReference type="Proteomes" id="UP000054307"/>
    </source>
</evidence>
<dbReference type="AlphaFoldDB" id="A0A101DBK3"/>
<name>A0A101DBK3_ARCFL</name>
<evidence type="ECO:0000313" key="2">
    <source>
        <dbReference type="EMBL" id="KUK05334.1"/>
    </source>
</evidence>
<gene>
    <name evidence="1" type="ORF">XD40_2337</name>
    <name evidence="2" type="ORF">XD48_2429</name>
</gene>
<dbReference type="EMBL" id="LGEX01000139">
    <property type="protein sequence ID" value="KUK05334.1"/>
    <property type="molecule type" value="Genomic_DNA"/>
</dbReference>
<evidence type="ECO:0000313" key="1">
    <source>
        <dbReference type="EMBL" id="KUJ92472.1"/>
    </source>
</evidence>
<sequence length="80" mass="9076">MKVLSLAYTVYFFTSKRFFQIIPHSLTFQLHASTAQAPQVPPYIARAATVTTIITAKWVKAVIGFWLPYIVDEVVKAFIL</sequence>
<proteinExistence type="predicted"/>
<reference evidence="1" key="1">
    <citation type="journal article" date="2015" name="MBio">
        <title>Genome-resolved metagenomic analysis reveals roles for candidate phyla and other microbial community members in biogeochemical transformations in oil reservoirs.</title>
        <authorList>
            <person name="Hu P."/>
            <person name="Tom L."/>
            <person name="Singh A."/>
            <person name="Thomas B.C."/>
            <person name="Baker B.J."/>
            <person name="Piceno Y.M."/>
            <person name="Andersen G.L."/>
            <person name="Banfield J.F."/>
        </authorList>
    </citation>
    <scope>NUCLEOTIDE SEQUENCE [LARGE SCALE GENOMIC DNA]</scope>
    <source>
        <strain evidence="2">49_2300</strain>
        <strain evidence="1">49_95</strain>
    </source>
</reference>
<dbReference type="Proteomes" id="UP000054015">
    <property type="component" value="Unassembled WGS sequence"/>
</dbReference>
<protein>
    <submittedName>
        <fullName evidence="1">Uncharacterized protein</fullName>
    </submittedName>
</protein>